<dbReference type="SMART" id="SM00903">
    <property type="entry name" value="Flavin_Reduct"/>
    <property type="match status" value="1"/>
</dbReference>
<evidence type="ECO:0000256" key="1">
    <source>
        <dbReference type="ARBA" id="ARBA00001917"/>
    </source>
</evidence>
<dbReference type="SUPFAM" id="SSF50475">
    <property type="entry name" value="FMN-binding split barrel"/>
    <property type="match status" value="1"/>
</dbReference>
<dbReference type="PANTHER" id="PTHR43567">
    <property type="entry name" value="FLAVOREDOXIN-RELATED-RELATED"/>
    <property type="match status" value="1"/>
</dbReference>
<proteinExistence type="inferred from homology"/>
<evidence type="ECO:0000256" key="2">
    <source>
        <dbReference type="ARBA" id="ARBA00022630"/>
    </source>
</evidence>
<gene>
    <name evidence="5" type="ORF">SSV_0400</name>
</gene>
<reference evidence="5 6" key="1">
    <citation type="submission" date="2015-01" db="EMBL/GenBank/DDBJ databases">
        <authorList>
            <person name="Pelicic Vladimir"/>
        </authorList>
    </citation>
    <scope>NUCLEOTIDE SEQUENCE [LARGE SCALE GENOMIC DNA]</scope>
    <source>
        <strain evidence="5 6">2908</strain>
    </source>
</reference>
<sequence length="191" mass="21678">MKRTFETRKLYFGFPVFFLGYKDDVHGYNISTSSSVYSLGSMMVIAMRTKGNAITEITKHQQFTVNVPEKDLTRESEIAGFNSRKDKFALTGLSYTIGETVDAPLVDQCPVSIECQVLDMVECGALTNVIARVTRRVVDEDLIDENDAFRSDRFSPISYMGDGDGRLYRYFSDESVKMGSIIKEIRKQEEK</sequence>
<comment type="similarity">
    <text evidence="3">Belongs to the flavoredoxin family.</text>
</comment>
<evidence type="ECO:0000256" key="3">
    <source>
        <dbReference type="ARBA" id="ARBA00038054"/>
    </source>
</evidence>
<protein>
    <submittedName>
        <fullName evidence="5">Putative oxidoreductase</fullName>
    </submittedName>
</protein>
<keyword evidence="2" id="KW-0285">Flavoprotein</keyword>
<dbReference type="Proteomes" id="UP000183504">
    <property type="component" value="Unassembled WGS sequence"/>
</dbReference>
<name>A0A0B7GJ38_STRSA</name>
<dbReference type="PANTHER" id="PTHR43567:SF1">
    <property type="entry name" value="FLAVOREDOXIN"/>
    <property type="match status" value="1"/>
</dbReference>
<dbReference type="InterPro" id="IPR012349">
    <property type="entry name" value="Split_barrel_FMN-bd"/>
</dbReference>
<evidence type="ECO:0000313" key="6">
    <source>
        <dbReference type="Proteomes" id="UP000183504"/>
    </source>
</evidence>
<dbReference type="InterPro" id="IPR052174">
    <property type="entry name" value="Flavoredoxin"/>
</dbReference>
<dbReference type="InterPro" id="IPR002563">
    <property type="entry name" value="Flavin_Rdtase-like_dom"/>
</dbReference>
<organism evidence="5 6">
    <name type="scientific">Streptococcus sanguinis</name>
    <dbReference type="NCBI Taxonomy" id="1305"/>
    <lineage>
        <taxon>Bacteria</taxon>
        <taxon>Bacillati</taxon>
        <taxon>Bacillota</taxon>
        <taxon>Bacilli</taxon>
        <taxon>Lactobacillales</taxon>
        <taxon>Streptococcaceae</taxon>
        <taxon>Streptococcus</taxon>
    </lineage>
</organism>
<dbReference type="GO" id="GO:0016646">
    <property type="term" value="F:oxidoreductase activity, acting on the CH-NH group of donors, NAD or NADP as acceptor"/>
    <property type="evidence" value="ECO:0007669"/>
    <property type="project" value="UniProtKB-ARBA"/>
</dbReference>
<evidence type="ECO:0000313" key="5">
    <source>
        <dbReference type="EMBL" id="CEL89714.1"/>
    </source>
</evidence>
<dbReference type="Pfam" id="PF01613">
    <property type="entry name" value="Flavin_Reduct"/>
    <property type="match status" value="1"/>
</dbReference>
<accession>A0A0B7GJ38</accession>
<dbReference type="RefSeq" id="WP_072073489.1">
    <property type="nucleotide sequence ID" value="NZ_CDMW01000001.1"/>
</dbReference>
<feature type="domain" description="Flavin reductase like" evidence="4">
    <location>
        <begin position="12"/>
        <end position="151"/>
    </location>
</feature>
<dbReference type="Gene3D" id="2.30.110.10">
    <property type="entry name" value="Electron Transport, Fmn-binding Protein, Chain A"/>
    <property type="match status" value="1"/>
</dbReference>
<dbReference type="AlphaFoldDB" id="A0A0B7GJ38"/>
<dbReference type="EMBL" id="CDMW01000001">
    <property type="protein sequence ID" value="CEL89714.1"/>
    <property type="molecule type" value="Genomic_DNA"/>
</dbReference>
<dbReference type="GO" id="GO:0010181">
    <property type="term" value="F:FMN binding"/>
    <property type="evidence" value="ECO:0007669"/>
    <property type="project" value="InterPro"/>
</dbReference>
<evidence type="ECO:0000259" key="4">
    <source>
        <dbReference type="SMART" id="SM00903"/>
    </source>
</evidence>
<comment type="cofactor">
    <cofactor evidence="1">
        <name>FMN</name>
        <dbReference type="ChEBI" id="CHEBI:58210"/>
    </cofactor>
</comment>